<dbReference type="RefSeq" id="WP_146928255.1">
    <property type="nucleotide sequence ID" value="NZ_CBCSHZ010000002.1"/>
</dbReference>
<dbReference type="EMBL" id="VORY01000001">
    <property type="protein sequence ID" value="TXD95575.1"/>
    <property type="molecule type" value="Genomic_DNA"/>
</dbReference>
<reference evidence="2 3" key="1">
    <citation type="submission" date="2019-08" db="EMBL/GenBank/DDBJ databases">
        <title>Genome sequence of Gillisia hiemivivida IC154 (type strain).</title>
        <authorList>
            <person name="Bowman J.P."/>
        </authorList>
    </citation>
    <scope>NUCLEOTIDE SEQUENCE [LARGE SCALE GENOMIC DNA]</scope>
    <source>
        <strain evidence="2 3">IC154</strain>
    </source>
</reference>
<proteinExistence type="predicted"/>
<dbReference type="OrthoDB" id="849114at2"/>
<dbReference type="Pfam" id="PF14125">
    <property type="entry name" value="DUF4292"/>
    <property type="match status" value="1"/>
</dbReference>
<dbReference type="InterPro" id="IPR025634">
    <property type="entry name" value="DUF4292"/>
</dbReference>
<name>A0A5C6ZXD2_9FLAO</name>
<sequence>MIKKIFTLTLVSLLLIGCGSKKKALVIEDAAVKKVVAMHYSNEPDFKTLNSRLRLHYQDDERSQSVTVSFRMQKDSAIWMSAQLLGIPLAKVLITPNRVSYYEKIGKTYFDGDYALVSKWLGTPLDFKKLQNLLIGQAIYDLREDKYVLTESTQGYQLVPSNTLELVKKLFLLDAKNYKVLAQQLAQEKENRNVTITYPKYQKVNNQNFPEEIKIVASSEGKGTQVEIAYRSVTFNESVSFPFNIPSGYDEIQIE</sequence>
<dbReference type="PROSITE" id="PS51257">
    <property type="entry name" value="PROKAR_LIPOPROTEIN"/>
    <property type="match status" value="1"/>
</dbReference>
<dbReference type="InterPro" id="IPR029046">
    <property type="entry name" value="LolA/LolB/LppX"/>
</dbReference>
<comment type="caution">
    <text evidence="2">The sequence shown here is derived from an EMBL/GenBank/DDBJ whole genome shotgun (WGS) entry which is preliminary data.</text>
</comment>
<dbReference type="Proteomes" id="UP000321367">
    <property type="component" value="Unassembled WGS sequence"/>
</dbReference>
<accession>A0A5C6ZXD2</accession>
<gene>
    <name evidence="2" type="ORF">ES724_00650</name>
</gene>
<protein>
    <submittedName>
        <fullName evidence="2">DUF4292 domain-containing protein</fullName>
    </submittedName>
</protein>
<keyword evidence="1" id="KW-0732">Signal</keyword>
<organism evidence="2 3">
    <name type="scientific">Gillisia hiemivivida</name>
    <dbReference type="NCBI Taxonomy" id="291190"/>
    <lineage>
        <taxon>Bacteria</taxon>
        <taxon>Pseudomonadati</taxon>
        <taxon>Bacteroidota</taxon>
        <taxon>Flavobacteriia</taxon>
        <taxon>Flavobacteriales</taxon>
        <taxon>Flavobacteriaceae</taxon>
        <taxon>Gillisia</taxon>
    </lineage>
</organism>
<dbReference type="Gene3D" id="2.50.20.10">
    <property type="entry name" value="Lipoprotein localisation LolA/LolB/LppX"/>
    <property type="match status" value="1"/>
</dbReference>
<dbReference type="SUPFAM" id="SSF89392">
    <property type="entry name" value="Prokaryotic lipoproteins and lipoprotein localization factors"/>
    <property type="match status" value="1"/>
</dbReference>
<evidence type="ECO:0000313" key="2">
    <source>
        <dbReference type="EMBL" id="TXD95575.1"/>
    </source>
</evidence>
<evidence type="ECO:0000256" key="1">
    <source>
        <dbReference type="ARBA" id="ARBA00022729"/>
    </source>
</evidence>
<dbReference type="AlphaFoldDB" id="A0A5C6ZXD2"/>
<evidence type="ECO:0000313" key="3">
    <source>
        <dbReference type="Proteomes" id="UP000321367"/>
    </source>
</evidence>
<keyword evidence="3" id="KW-1185">Reference proteome</keyword>